<dbReference type="Proteomes" id="UP000831327">
    <property type="component" value="Chromosome"/>
</dbReference>
<sequence>MAIAGILDEDSRLDTDEPHPLEPILRNTGTDDVRAGITRAKRTKSQAGREDVAPAKKPRRFPATGHRCTGAAGMPAGTAGRCPLSVSARPSDRRFHAGGASARADPATSPADGTGSGTVPWRTRRGGIMARLLPAEPSPGKRGPRPDRWHQRTGRQAAGHSRQAEIG</sequence>
<proteinExistence type="predicted"/>
<protein>
    <submittedName>
        <fullName evidence="2">Uncharacterized protein</fullName>
    </submittedName>
</protein>
<name>A0ABM7Y190_9PROT</name>
<evidence type="ECO:0000313" key="2">
    <source>
        <dbReference type="EMBL" id="BDG71574.1"/>
    </source>
</evidence>
<accession>A0ABM7Y190</accession>
<evidence type="ECO:0000256" key="1">
    <source>
        <dbReference type="SAM" id="MobiDB-lite"/>
    </source>
</evidence>
<feature type="region of interest" description="Disordered" evidence="1">
    <location>
        <begin position="1"/>
        <end position="167"/>
    </location>
</feature>
<dbReference type="EMBL" id="AP025637">
    <property type="protein sequence ID" value="BDG71574.1"/>
    <property type="molecule type" value="Genomic_DNA"/>
</dbReference>
<feature type="compositionally biased region" description="Low complexity" evidence="1">
    <location>
        <begin position="69"/>
        <end position="80"/>
    </location>
</feature>
<gene>
    <name evidence="2" type="ORF">Rmf_15030</name>
</gene>
<organism evidence="2 3">
    <name type="scientific">Roseomonas fluvialis</name>
    <dbReference type="NCBI Taxonomy" id="1750527"/>
    <lineage>
        <taxon>Bacteria</taxon>
        <taxon>Pseudomonadati</taxon>
        <taxon>Pseudomonadota</taxon>
        <taxon>Alphaproteobacteria</taxon>
        <taxon>Acetobacterales</taxon>
        <taxon>Roseomonadaceae</taxon>
        <taxon>Roseomonas</taxon>
    </lineage>
</organism>
<reference evidence="2 3" key="1">
    <citation type="journal article" date="2016" name="Microbes Environ.">
        <title>Phylogenetically diverse aerobic anoxygenic phototrophic bacteria isolated from epilithic biofilms in Tama river, Japan.</title>
        <authorList>
            <person name="Hirose S."/>
            <person name="Matsuura K."/>
            <person name="Haruta S."/>
        </authorList>
    </citation>
    <scope>NUCLEOTIDE SEQUENCE [LARGE SCALE GENOMIC DNA]</scope>
    <source>
        <strain evidence="2 3">S08</strain>
    </source>
</reference>
<evidence type="ECO:0000313" key="3">
    <source>
        <dbReference type="Proteomes" id="UP000831327"/>
    </source>
</evidence>
<keyword evidence="3" id="KW-1185">Reference proteome</keyword>
<feature type="compositionally biased region" description="Basic and acidic residues" evidence="1">
    <location>
        <begin position="9"/>
        <end position="20"/>
    </location>
</feature>